<reference evidence="1 3" key="1">
    <citation type="submission" date="2021-03" db="EMBL/GenBank/DDBJ databases">
        <title>Draft genome and methylome analysis of Thiotrix fructosivoruns ATCC 49748.</title>
        <authorList>
            <person name="Fomenkov A."/>
            <person name="Grabovich M.Y."/>
            <person name="Roberts R.J."/>
        </authorList>
    </citation>
    <scope>NUCLEOTIDE SEQUENCE [LARGE SCALE GENOMIC DNA]</scope>
    <source>
        <strain evidence="1 3">ATCC 49748</strain>
    </source>
</reference>
<evidence type="ECO:0000313" key="2">
    <source>
        <dbReference type="EMBL" id="QTX11202.1"/>
    </source>
</evidence>
<organism evidence="2">
    <name type="scientific">Thiothrix fructosivorans</name>
    <dbReference type="NCBI Taxonomy" id="111770"/>
    <lineage>
        <taxon>Bacteria</taxon>
        <taxon>Pseudomonadati</taxon>
        <taxon>Pseudomonadota</taxon>
        <taxon>Gammaproteobacteria</taxon>
        <taxon>Thiotrichales</taxon>
        <taxon>Thiotrichaceae</taxon>
        <taxon>Thiothrix</taxon>
    </lineage>
</organism>
<dbReference type="RefSeq" id="WP_207251063.1">
    <property type="nucleotide sequence ID" value="NZ_JAFMPM010000006.1"/>
</dbReference>
<sequence length="144" mass="15893">MTPNVNYVTPITQRASNLSGIPHTIPSTIRPILLPAVAESVTQLVNSQLGKIGNDSNSHTAWNTTKQITQQVGGFFVGVGEVVGETAKGAYELAKNMGQTYNDSTYGKYVDIADLVTRKITEKPGQYRLRIYTFSNTKRKYRSH</sequence>
<proteinExistence type="predicted"/>
<accession>A0A8B0SQM4</accession>
<name>A0A8B0SQM4_9GAMM</name>
<protein>
    <submittedName>
        <fullName evidence="2">Uncharacterized protein</fullName>
    </submittedName>
</protein>
<evidence type="ECO:0000313" key="1">
    <source>
        <dbReference type="EMBL" id="MBO0613364.1"/>
    </source>
</evidence>
<dbReference type="EMBL" id="CP072748">
    <property type="protein sequence ID" value="QTX11202.1"/>
    <property type="molecule type" value="Genomic_DNA"/>
</dbReference>
<dbReference type="Proteomes" id="UP000664466">
    <property type="component" value="Unassembled WGS sequence"/>
</dbReference>
<dbReference type="AlphaFoldDB" id="A0A8B0SQM4"/>
<evidence type="ECO:0000313" key="3">
    <source>
        <dbReference type="Proteomes" id="UP000664466"/>
    </source>
</evidence>
<keyword evidence="3" id="KW-1185">Reference proteome</keyword>
<reference evidence="2" key="2">
    <citation type="submission" date="2021-04" db="EMBL/GenBank/DDBJ databases">
        <title>Complete Genome and methylome analysis of Thiothrix fructosivorans ATCC 49748.</title>
        <authorList>
            <person name="Fomenkov A."/>
            <person name="Sun L."/>
            <person name="Vincze T."/>
            <person name="Grabovich M.Y."/>
            <person name="Roberts R.J."/>
        </authorList>
    </citation>
    <scope>NUCLEOTIDE SEQUENCE</scope>
    <source>
        <strain evidence="2">ATCC 49748</strain>
    </source>
</reference>
<dbReference type="EMBL" id="JAFMPM010000006">
    <property type="protein sequence ID" value="MBO0613364.1"/>
    <property type="molecule type" value="Genomic_DNA"/>
</dbReference>
<gene>
    <name evidence="2" type="ORF">J1836_002200</name>
    <name evidence="1" type="ORF">J1836_10615</name>
</gene>